<dbReference type="SUPFAM" id="SSF47072">
    <property type="entry name" value="Cysteine alpha-hairpin motif"/>
    <property type="match status" value="1"/>
</dbReference>
<keyword evidence="2" id="KW-1185">Reference proteome</keyword>
<dbReference type="Gene3D" id="1.10.287.1130">
    <property type="entry name" value="CytochromE C oxidase copper chaperone"/>
    <property type="match status" value="1"/>
</dbReference>
<protein>
    <submittedName>
        <fullName evidence="1">Uncharacterized protein</fullName>
    </submittedName>
</protein>
<dbReference type="InterPro" id="IPR027179">
    <property type="entry name" value="CMC4"/>
</dbReference>
<name>A0A540N8R5_MALBA</name>
<dbReference type="Proteomes" id="UP000315295">
    <property type="component" value="Unassembled WGS sequence"/>
</dbReference>
<dbReference type="InterPro" id="IPR009069">
    <property type="entry name" value="Cys_alpha_HP_mot_SF"/>
</dbReference>
<gene>
    <name evidence="1" type="ORF">C1H46_007052</name>
</gene>
<dbReference type="AlphaFoldDB" id="A0A540N8R5"/>
<dbReference type="Pfam" id="PF08991">
    <property type="entry name" value="CMC4"/>
    <property type="match status" value="1"/>
</dbReference>
<proteinExistence type="predicted"/>
<comment type="caution">
    <text evidence="1">The sequence shown here is derived from an EMBL/GenBank/DDBJ whole genome shotgun (WGS) entry which is preliminary data.</text>
</comment>
<reference evidence="1 2" key="1">
    <citation type="journal article" date="2019" name="G3 (Bethesda)">
        <title>Sequencing of a Wild Apple (Malus baccata) Genome Unravels the Differences Between Cultivated and Wild Apple Species Regarding Disease Resistance and Cold Tolerance.</title>
        <authorList>
            <person name="Chen X."/>
        </authorList>
    </citation>
    <scope>NUCLEOTIDE SEQUENCE [LARGE SCALE GENOMIC DNA]</scope>
    <source>
        <strain evidence="2">cv. Shandingzi</strain>
        <tissue evidence="1">Leaves</tissue>
    </source>
</reference>
<dbReference type="EMBL" id="VIEB01000087">
    <property type="protein sequence ID" value="TQE07399.1"/>
    <property type="molecule type" value="Genomic_DNA"/>
</dbReference>
<evidence type="ECO:0000313" key="1">
    <source>
        <dbReference type="EMBL" id="TQE07399.1"/>
    </source>
</evidence>
<organism evidence="1 2">
    <name type="scientific">Malus baccata</name>
    <name type="common">Siberian crab apple</name>
    <name type="synonym">Pyrus baccata</name>
    <dbReference type="NCBI Taxonomy" id="106549"/>
    <lineage>
        <taxon>Eukaryota</taxon>
        <taxon>Viridiplantae</taxon>
        <taxon>Streptophyta</taxon>
        <taxon>Embryophyta</taxon>
        <taxon>Tracheophyta</taxon>
        <taxon>Spermatophyta</taxon>
        <taxon>Magnoliopsida</taxon>
        <taxon>eudicotyledons</taxon>
        <taxon>Gunneridae</taxon>
        <taxon>Pentapetalae</taxon>
        <taxon>rosids</taxon>
        <taxon>fabids</taxon>
        <taxon>Rosales</taxon>
        <taxon>Rosaceae</taxon>
        <taxon>Amygdaloideae</taxon>
        <taxon>Maleae</taxon>
        <taxon>Malus</taxon>
    </lineage>
</organism>
<evidence type="ECO:0000313" key="2">
    <source>
        <dbReference type="Proteomes" id="UP000315295"/>
    </source>
</evidence>
<accession>A0A540N8R5</accession>
<sequence>MAGQESKEPCKKEACNIQACLSKNNFLPQKSKDLGNLKKTLTFIMGDVLANTMGGNTEIACRTDTEEYMVLRPPSYQAELSTFGACAGKSLNSCRRAARNALTTQHTVLQSLVF</sequence>